<dbReference type="Pfam" id="PF00201">
    <property type="entry name" value="UDPGT"/>
    <property type="match status" value="1"/>
</dbReference>
<keyword evidence="3 4" id="KW-0808">Transferase</keyword>
<keyword evidence="7" id="KW-1185">Reference proteome</keyword>
<dbReference type="InterPro" id="IPR035595">
    <property type="entry name" value="UDP_glycos_trans_CS"/>
</dbReference>
<evidence type="ECO:0000256" key="5">
    <source>
        <dbReference type="RuleBase" id="RU362057"/>
    </source>
</evidence>
<evidence type="ECO:0000256" key="3">
    <source>
        <dbReference type="ARBA" id="ARBA00022679"/>
    </source>
</evidence>
<dbReference type="Gramene" id="FCD_00012024-RA">
    <property type="protein sequence ID" value="FCD_00012024-RA:cds"/>
    <property type="gene ID" value="FCD_00012024"/>
</dbReference>
<organism evidence="6 7">
    <name type="scientific">Ficus carica</name>
    <name type="common">Common fig</name>
    <dbReference type="NCBI Taxonomy" id="3494"/>
    <lineage>
        <taxon>Eukaryota</taxon>
        <taxon>Viridiplantae</taxon>
        <taxon>Streptophyta</taxon>
        <taxon>Embryophyta</taxon>
        <taxon>Tracheophyta</taxon>
        <taxon>Spermatophyta</taxon>
        <taxon>Magnoliopsida</taxon>
        <taxon>eudicotyledons</taxon>
        <taxon>Gunneridae</taxon>
        <taxon>Pentapetalae</taxon>
        <taxon>rosids</taxon>
        <taxon>fabids</taxon>
        <taxon>Rosales</taxon>
        <taxon>Moraceae</taxon>
        <taxon>Ficeae</taxon>
        <taxon>Ficus</taxon>
    </lineage>
</organism>
<dbReference type="Proteomes" id="UP001187192">
    <property type="component" value="Unassembled WGS sequence"/>
</dbReference>
<dbReference type="GO" id="GO:0008194">
    <property type="term" value="F:UDP-glycosyltransferase activity"/>
    <property type="evidence" value="ECO:0007669"/>
    <property type="project" value="InterPro"/>
</dbReference>
<dbReference type="FunFam" id="3.40.50.2000:FF:000051">
    <property type="entry name" value="Glycosyltransferase"/>
    <property type="match status" value="1"/>
</dbReference>
<dbReference type="InterPro" id="IPR002213">
    <property type="entry name" value="UDP_glucos_trans"/>
</dbReference>
<evidence type="ECO:0000313" key="7">
    <source>
        <dbReference type="Proteomes" id="UP001187192"/>
    </source>
</evidence>
<comment type="caution">
    <text evidence="6">The sequence shown here is derived from an EMBL/GenBank/DDBJ whole genome shotgun (WGS) entry which is preliminary data.</text>
</comment>
<gene>
    <name evidence="6" type="ORF">TIFTF001_025475</name>
</gene>
<evidence type="ECO:0000256" key="2">
    <source>
        <dbReference type="ARBA" id="ARBA00022676"/>
    </source>
</evidence>
<dbReference type="EC" id="2.4.1.-" evidence="5"/>
<dbReference type="AlphaFoldDB" id="A0AA88DKK3"/>
<name>A0AA88DKK3_FICCA</name>
<accession>A0AA88DKK3</accession>
<proteinExistence type="inferred from homology"/>
<dbReference type="SUPFAM" id="SSF53756">
    <property type="entry name" value="UDP-Glycosyltransferase/glycogen phosphorylase"/>
    <property type="match status" value="1"/>
</dbReference>
<dbReference type="Gene3D" id="3.40.50.2000">
    <property type="entry name" value="Glycogen Phosphorylase B"/>
    <property type="match status" value="2"/>
</dbReference>
<evidence type="ECO:0000256" key="4">
    <source>
        <dbReference type="RuleBase" id="RU003718"/>
    </source>
</evidence>
<comment type="similarity">
    <text evidence="1 4">Belongs to the UDP-glycosyltransferase family.</text>
</comment>
<dbReference type="PROSITE" id="PS00375">
    <property type="entry name" value="UDPGT"/>
    <property type="match status" value="1"/>
</dbReference>
<dbReference type="CDD" id="cd03784">
    <property type="entry name" value="GT1_Gtf-like"/>
    <property type="match status" value="1"/>
</dbReference>
<sequence>MKQTAHIAILPGAAISHLIPFVELARRLVLHHDLHVTFLIPSSNDHPPSDAAKSLLESLPKPNTRTIFLPPVSFDDLPTATASTAKIALTVSRSLPSIHHVLKLMLDSNTTTPPLVAFFADSFAIDALDVAKGLGISSYVFFSVNAISLSMFFHLPKIDEIAASYDFLKDLPDPVQLPGCPPFHGGDLFSGVQDRRGVIYKKFLQFSKRLVSGEGISGIVVNSFVDIESEAIKALQEEKTGKLTIYPVGPIVQTGGQHDEEWECLTWLDKQPRGSVLYVSFGSGGTLSYDQMTELAFGLETSGQRFICVVRKPNTQPPNATCLSPLEPLGFLPNGFLERTKGRGLVVPDWAPQVRVLGHGSTGGFLSHCGWSSTLESFVNGVPLIAWPLFAEQKMNAVLLVESLEVALRPKADEDGLIQREEIAKVVKALMDDSNEEGRMVRDRMKDLKDSAVKALGEDGSSTRTLFELASTLKTMVAN</sequence>
<protein>
    <recommendedName>
        <fullName evidence="5">Glycosyltransferase</fullName>
        <ecNumber evidence="5">2.4.1.-</ecNumber>
    </recommendedName>
</protein>
<dbReference type="PANTHER" id="PTHR48045">
    <property type="entry name" value="UDP-GLYCOSYLTRANSFERASE 72B1"/>
    <property type="match status" value="1"/>
</dbReference>
<evidence type="ECO:0000256" key="1">
    <source>
        <dbReference type="ARBA" id="ARBA00009995"/>
    </source>
</evidence>
<reference evidence="6" key="1">
    <citation type="submission" date="2023-07" db="EMBL/GenBank/DDBJ databases">
        <title>draft genome sequence of fig (Ficus carica).</title>
        <authorList>
            <person name="Takahashi T."/>
            <person name="Nishimura K."/>
        </authorList>
    </citation>
    <scope>NUCLEOTIDE SEQUENCE</scope>
</reference>
<evidence type="ECO:0000313" key="6">
    <source>
        <dbReference type="EMBL" id="GMN56364.1"/>
    </source>
</evidence>
<dbReference type="EMBL" id="BTGU01000063">
    <property type="protein sequence ID" value="GMN56364.1"/>
    <property type="molecule type" value="Genomic_DNA"/>
</dbReference>
<dbReference type="PANTHER" id="PTHR48045:SF24">
    <property type="entry name" value="GLYCOSYLTRANSFERASE"/>
    <property type="match status" value="1"/>
</dbReference>
<keyword evidence="2 4" id="KW-0328">Glycosyltransferase</keyword>